<dbReference type="RefSeq" id="WP_290363033.1">
    <property type="nucleotide sequence ID" value="NZ_JAUFQU010000001.1"/>
</dbReference>
<gene>
    <name evidence="1" type="ORF">QW060_07545</name>
</gene>
<name>A0ABT8CUW1_9FLAO</name>
<organism evidence="1 2">
    <name type="scientific">Paenimyroides ceti</name>
    <dbReference type="NCBI Taxonomy" id="395087"/>
    <lineage>
        <taxon>Bacteria</taxon>
        <taxon>Pseudomonadati</taxon>
        <taxon>Bacteroidota</taxon>
        <taxon>Flavobacteriia</taxon>
        <taxon>Flavobacteriales</taxon>
        <taxon>Flavobacteriaceae</taxon>
        <taxon>Paenimyroides</taxon>
    </lineage>
</organism>
<reference evidence="2" key="1">
    <citation type="journal article" date="2019" name="Int. J. Syst. Evol. Microbiol.">
        <title>The Global Catalogue of Microorganisms (GCM) 10K type strain sequencing project: providing services to taxonomists for standard genome sequencing and annotation.</title>
        <authorList>
            <consortium name="The Broad Institute Genomics Platform"/>
            <consortium name="The Broad Institute Genome Sequencing Center for Infectious Disease"/>
            <person name="Wu L."/>
            <person name="Ma J."/>
        </authorList>
    </citation>
    <scope>NUCLEOTIDE SEQUENCE [LARGE SCALE GENOMIC DNA]</scope>
    <source>
        <strain evidence="2">CECT 7184</strain>
    </source>
</reference>
<sequence>MIIIYLILMFTMLLNNSCNVTYEKIGNYKYEISTDKVFTGDYDGIVKTIKTYKLNNTFQAGVTLESKLGFEPRTDTIYSSGYTEIDTINKTLIVREYYYYGYKKFIKTDSIYKVFKQTPTGSLKLSTCTQFYNGVGKDIMP</sequence>
<evidence type="ECO:0000313" key="2">
    <source>
        <dbReference type="Proteomes" id="UP001242368"/>
    </source>
</evidence>
<evidence type="ECO:0000313" key="1">
    <source>
        <dbReference type="EMBL" id="MDN3706987.1"/>
    </source>
</evidence>
<keyword evidence="2" id="KW-1185">Reference proteome</keyword>
<accession>A0ABT8CUW1</accession>
<dbReference type="Proteomes" id="UP001242368">
    <property type="component" value="Unassembled WGS sequence"/>
</dbReference>
<protein>
    <submittedName>
        <fullName evidence="1">Uncharacterized protein</fullName>
    </submittedName>
</protein>
<comment type="caution">
    <text evidence="1">The sequence shown here is derived from an EMBL/GenBank/DDBJ whole genome shotgun (WGS) entry which is preliminary data.</text>
</comment>
<dbReference type="EMBL" id="JAUFQU010000001">
    <property type="protein sequence ID" value="MDN3706987.1"/>
    <property type="molecule type" value="Genomic_DNA"/>
</dbReference>
<proteinExistence type="predicted"/>